<evidence type="ECO:0000313" key="2">
    <source>
        <dbReference type="Proteomes" id="UP000240461"/>
    </source>
</evidence>
<accession>A0A0G2Y2A6</accession>
<organism evidence="1 2">
    <name type="scientific">Acanthamoeba polyphaga mimivirus Kroon</name>
    <dbReference type="NCBI Taxonomy" id="3069720"/>
    <lineage>
        <taxon>Viruses</taxon>
        <taxon>Varidnaviria</taxon>
        <taxon>Bamfordvirae</taxon>
        <taxon>Nucleocytoviricota</taxon>
        <taxon>Megaviricetes</taxon>
        <taxon>Imitervirales</taxon>
        <taxon>Mimiviridae</taxon>
        <taxon>Megamimivirinae</taxon>
        <taxon>Mimivirus</taxon>
        <taxon>Mimivirus lagoaense</taxon>
    </lineage>
</organism>
<dbReference type="EMBL" id="KM982402">
    <property type="protein sequence ID" value="AKI79885.1"/>
    <property type="molecule type" value="Genomic_DNA"/>
</dbReference>
<protein>
    <submittedName>
        <fullName evidence="1">Uncharacterized protein</fullName>
    </submittedName>
</protein>
<evidence type="ECO:0000313" key="1">
    <source>
        <dbReference type="EMBL" id="AKI79885.1"/>
    </source>
</evidence>
<dbReference type="Proteomes" id="UP000240461">
    <property type="component" value="Segment"/>
</dbReference>
<keyword evidence="2" id="KW-1185">Reference proteome</keyword>
<reference evidence="1 2" key="1">
    <citation type="submission" date="2014-10" db="EMBL/GenBank/DDBJ databases">
        <title>Pan-genome analysis of Brazilian lineage A amoebal mimiviruses.</title>
        <authorList>
            <person name="Assis F.L."/>
            <person name="Abrahao J.S."/>
            <person name="Kroon E.G."/>
            <person name="Dornas F.P."/>
            <person name="Andrade K.R."/>
            <person name="Borato P.V.M."/>
            <person name="Pilotto M.R."/>
            <person name="Benamar S."/>
            <person name="LaScola B."/>
            <person name="Colson P."/>
        </authorList>
    </citation>
    <scope>NUCLEOTIDE SEQUENCE [LARGE SCALE GENOMIC DNA]</scope>
    <source>
        <strain evidence="1 2">Kroon</strain>
    </source>
</reference>
<sequence>MDKLSSVIKTVYYYPLKNTGWTNILVYKIILGLQGSRFMKFIQKKLIDRYIQEALEIPAYITISEENDGEIPIINKQTFHMRFGVKGRIPIGSSVKDFDILQTSGSTSGVPSKIPVSDIDVVRLRNYYINLAKISGDDVMPQIYRYVNMFPTSDSSTGRFSELLVPEEYRLERSNADPDRTLQIIDKAIFDNHVSEDVPLIVGGLPILHLMFLEKLQDGNEVSDYLKYNGICLYGGESPTIFERLKLYQYYHKLIGIYGSTEMGPKLGFAVEPNLIIDIALTIPEIALEITGTSDQPTSFFYDKYLHHFEIIDDSLINTPLIQQAELKIRWDQEDKSKLVDPIHLKNTLFEYRHLIKEKIESMGENNINLLQKIMNDVFYTNFYNKLFKYYGLVMLYGRDGIIFGGANLDSKFVEIILEKLKNESLPINYLAIHRNNFIEQSKDSSEYSESSEFNESSEDNIGISNYSGLTLNILVETSTGLNKSELLELKAHIIQQMEHQHHDFEQIMLAYKAKDQDDLILDNIKLWAFNSQESPMHDRYIKSGKRIYVIKKMDDVFMEQSYLVV</sequence>
<name>A0A0G2Y2A6_9VIRU</name>
<dbReference type="KEGG" id="vg:80513683"/>
<proteinExistence type="predicted"/>